<proteinExistence type="inferred from homology"/>
<dbReference type="CDD" id="cd18120">
    <property type="entry name" value="ATP-synt_Vo_Ao_c"/>
    <property type="match status" value="1"/>
</dbReference>
<gene>
    <name evidence="10" type="ORF">PABY_11430</name>
</gene>
<keyword evidence="7 8" id="KW-0472">Membrane</keyword>
<dbReference type="InterPro" id="IPR000245">
    <property type="entry name" value="ATPase_proteolipid_csu"/>
</dbReference>
<dbReference type="Pfam" id="PF00137">
    <property type="entry name" value="ATP-synt_C"/>
    <property type="match status" value="1"/>
</dbReference>
<dbReference type="RefSeq" id="WP_338252769.1">
    <property type="nucleotide sequence ID" value="NZ_AP028907.1"/>
</dbReference>
<keyword evidence="6 8" id="KW-0406">Ion transport</keyword>
<feature type="transmembrane region" description="Helical" evidence="8">
    <location>
        <begin position="41"/>
        <end position="65"/>
    </location>
</feature>
<feature type="transmembrane region" description="Helical" evidence="8">
    <location>
        <begin position="77"/>
        <end position="101"/>
    </location>
</feature>
<evidence type="ECO:0000256" key="7">
    <source>
        <dbReference type="ARBA" id="ARBA00023136"/>
    </source>
</evidence>
<evidence type="ECO:0000313" key="11">
    <source>
        <dbReference type="Proteomes" id="UP001341135"/>
    </source>
</evidence>
<evidence type="ECO:0000313" key="10">
    <source>
        <dbReference type="EMBL" id="BES81576.1"/>
    </source>
</evidence>
<keyword evidence="11" id="KW-1185">Reference proteome</keyword>
<dbReference type="Gene3D" id="1.20.120.610">
    <property type="entry name" value="lithium bound rotor ring of v- atpase"/>
    <property type="match status" value="1"/>
</dbReference>
<name>A0ABM8IVJ2_9CREN</name>
<dbReference type="Proteomes" id="UP001341135">
    <property type="component" value="Chromosome"/>
</dbReference>
<keyword evidence="3 8" id="KW-0813">Transport</keyword>
<keyword evidence="4 8" id="KW-0812">Transmembrane</keyword>
<comment type="subcellular location">
    <subcellularLocation>
        <location evidence="1">Membrane</location>
        <topology evidence="1">Multi-pass membrane protein</topology>
    </subcellularLocation>
</comment>
<dbReference type="PRINTS" id="PR00122">
    <property type="entry name" value="VACATPASE"/>
</dbReference>
<comment type="caution">
    <text evidence="8">Lacks conserved residue(s) required for the propagation of feature annotation.</text>
</comment>
<dbReference type="SUPFAM" id="SSF81333">
    <property type="entry name" value="F1F0 ATP synthase subunit C"/>
    <property type="match status" value="1"/>
</dbReference>
<reference evidence="10 11" key="1">
    <citation type="submission" date="2023-09" db="EMBL/GenBank/DDBJ databases">
        <title>Pyrofollis japonicus gen. nov. sp. nov., a novel member of the family Pyrodictiaceae isolated from the Iheya North hydrothermal field.</title>
        <authorList>
            <person name="Miyazaki U."/>
            <person name="Sanari M."/>
            <person name="Tame A."/>
            <person name="Kitajima M."/>
            <person name="Okamoto A."/>
            <person name="Sawayama S."/>
            <person name="Miyazaki J."/>
            <person name="Takai K."/>
            <person name="Nakagawa S."/>
        </authorList>
    </citation>
    <scope>NUCLEOTIDE SEQUENCE [LARGE SCALE GENOMIC DNA]</scope>
    <source>
        <strain evidence="10 11">AV2</strain>
    </source>
</reference>
<evidence type="ECO:0000256" key="1">
    <source>
        <dbReference type="ARBA" id="ARBA00004141"/>
    </source>
</evidence>
<organism evidence="10 11">
    <name type="scientific">Pyrodictium abyssi</name>
    <dbReference type="NCBI Taxonomy" id="54256"/>
    <lineage>
        <taxon>Archaea</taxon>
        <taxon>Thermoproteota</taxon>
        <taxon>Thermoprotei</taxon>
        <taxon>Desulfurococcales</taxon>
        <taxon>Pyrodictiaceae</taxon>
        <taxon>Pyrodictium</taxon>
    </lineage>
</organism>
<keyword evidence="5 8" id="KW-1133">Transmembrane helix</keyword>
<evidence type="ECO:0000256" key="5">
    <source>
        <dbReference type="ARBA" id="ARBA00022989"/>
    </source>
</evidence>
<comment type="similarity">
    <text evidence="2 8">Belongs to the V-ATPase proteolipid subunit family.</text>
</comment>
<evidence type="ECO:0000256" key="2">
    <source>
        <dbReference type="ARBA" id="ARBA00007296"/>
    </source>
</evidence>
<dbReference type="InterPro" id="IPR002379">
    <property type="entry name" value="ATPase_proteolipid_c-like_dom"/>
</dbReference>
<feature type="domain" description="V-ATPase proteolipid subunit C-like" evidence="9">
    <location>
        <begin position="40"/>
        <end position="97"/>
    </location>
</feature>
<accession>A0ABM8IVJ2</accession>
<dbReference type="EMBL" id="AP028907">
    <property type="protein sequence ID" value="BES81576.1"/>
    <property type="molecule type" value="Genomic_DNA"/>
</dbReference>
<evidence type="ECO:0000259" key="9">
    <source>
        <dbReference type="Pfam" id="PF00137"/>
    </source>
</evidence>
<dbReference type="InterPro" id="IPR035921">
    <property type="entry name" value="F/V-ATP_Csub_sf"/>
</dbReference>
<protein>
    <recommendedName>
        <fullName evidence="9">V-ATPase proteolipid subunit C-like domain-containing protein</fullName>
    </recommendedName>
</protein>
<evidence type="ECO:0000256" key="8">
    <source>
        <dbReference type="RuleBase" id="RU363060"/>
    </source>
</evidence>
<evidence type="ECO:0000256" key="3">
    <source>
        <dbReference type="ARBA" id="ARBA00022448"/>
    </source>
</evidence>
<evidence type="ECO:0000256" key="6">
    <source>
        <dbReference type="ARBA" id="ARBA00023065"/>
    </source>
</evidence>
<dbReference type="GeneID" id="89289161"/>
<sequence>MRIRLGLLPALAVIALLALAPVASAQEPGAAAATSAKAYGAAIAMGLSAIGAGFAIARAGAAASAAAAERPEVAGRLLIYLVLGEGIAIYGLLVAILVIFAL</sequence>
<evidence type="ECO:0000256" key="4">
    <source>
        <dbReference type="ARBA" id="ARBA00022692"/>
    </source>
</evidence>